<proteinExistence type="predicted"/>
<dbReference type="InterPro" id="IPR002818">
    <property type="entry name" value="DJ-1/PfpI"/>
</dbReference>
<comment type="caution">
    <text evidence="3">The sequence shown here is derived from an EMBL/GenBank/DDBJ whole genome shotgun (WGS) entry which is preliminary data.</text>
</comment>
<evidence type="ECO:0000313" key="4">
    <source>
        <dbReference type="Proteomes" id="UP000076858"/>
    </source>
</evidence>
<dbReference type="Pfam" id="PF01965">
    <property type="entry name" value="DJ-1_PfpI"/>
    <property type="match status" value="1"/>
</dbReference>
<dbReference type="InterPro" id="IPR050325">
    <property type="entry name" value="Prot/Nucl_acid_deglycase"/>
</dbReference>
<comment type="subcellular location">
    <subcellularLocation>
        <location evidence="1">Cytoplasm</location>
    </subcellularLocation>
</comment>
<keyword evidence="4" id="KW-1185">Reference proteome</keyword>
<evidence type="ECO:0000256" key="1">
    <source>
        <dbReference type="ARBA" id="ARBA00004496"/>
    </source>
</evidence>
<dbReference type="SUPFAM" id="SSF52317">
    <property type="entry name" value="Class I glutamine amidotransferase-like"/>
    <property type="match status" value="1"/>
</dbReference>
<dbReference type="NCBIfam" id="TIGR01383">
    <property type="entry name" value="not_thiJ"/>
    <property type="match status" value="1"/>
</dbReference>
<dbReference type="OrthoDB" id="543156at2759"/>
<dbReference type="Proteomes" id="UP000076858">
    <property type="component" value="Unassembled WGS sequence"/>
</dbReference>
<keyword evidence="2" id="KW-0963">Cytoplasm</keyword>
<dbReference type="GO" id="GO:0005634">
    <property type="term" value="C:nucleus"/>
    <property type="evidence" value="ECO:0007669"/>
    <property type="project" value="TreeGrafter"/>
</dbReference>
<name>A0A0P5CKE1_9CRUS</name>
<accession>A0A0P5CKE1</accession>
<evidence type="ECO:0000313" key="3">
    <source>
        <dbReference type="EMBL" id="KZS22033.1"/>
    </source>
</evidence>
<dbReference type="GO" id="GO:0046295">
    <property type="term" value="P:glycolate biosynthetic process"/>
    <property type="evidence" value="ECO:0007669"/>
    <property type="project" value="TreeGrafter"/>
</dbReference>
<dbReference type="InterPro" id="IPR029062">
    <property type="entry name" value="Class_I_gatase-like"/>
</dbReference>
<dbReference type="CDD" id="cd03135">
    <property type="entry name" value="GATase1_DJ-1"/>
    <property type="match status" value="1"/>
</dbReference>
<dbReference type="GO" id="GO:0005739">
    <property type="term" value="C:mitochondrion"/>
    <property type="evidence" value="ECO:0007669"/>
    <property type="project" value="TreeGrafter"/>
</dbReference>
<dbReference type="STRING" id="35525.A0A0P5CKE1"/>
<dbReference type="PANTHER" id="PTHR48094">
    <property type="entry name" value="PROTEIN/NUCLEIC ACID DEGLYCASE DJ-1-RELATED"/>
    <property type="match status" value="1"/>
</dbReference>
<dbReference type="EMBL" id="LRGB01000005">
    <property type="protein sequence ID" value="KZS22033.1"/>
    <property type="molecule type" value="Genomic_DNA"/>
</dbReference>
<dbReference type="Gene3D" id="3.40.50.880">
    <property type="match status" value="1"/>
</dbReference>
<dbReference type="PANTHER" id="PTHR48094:SF12">
    <property type="entry name" value="PARKINSON DISEASE PROTEIN 7 HOMOLOG"/>
    <property type="match status" value="1"/>
</dbReference>
<reference evidence="3 4" key="1">
    <citation type="submission" date="2016-03" db="EMBL/GenBank/DDBJ databases">
        <title>EvidentialGene: Evidence-directed Construction of Genes on Genomes.</title>
        <authorList>
            <person name="Gilbert D.G."/>
            <person name="Choi J.-H."/>
            <person name="Mockaitis K."/>
            <person name="Colbourne J."/>
            <person name="Pfrender M."/>
        </authorList>
    </citation>
    <scope>NUCLEOTIDE SEQUENCE [LARGE SCALE GENOMIC DNA]</scope>
    <source>
        <strain evidence="3 4">Xinb3</strain>
        <tissue evidence="3">Complete organism</tissue>
    </source>
</reference>
<dbReference type="InterPro" id="IPR006287">
    <property type="entry name" value="DJ-1"/>
</dbReference>
<evidence type="ECO:0000256" key="2">
    <source>
        <dbReference type="ARBA" id="ARBA00022490"/>
    </source>
</evidence>
<dbReference type="GO" id="GO:1903189">
    <property type="term" value="P:glyoxal metabolic process"/>
    <property type="evidence" value="ECO:0007669"/>
    <property type="project" value="TreeGrafter"/>
</dbReference>
<organism evidence="3 4">
    <name type="scientific">Daphnia magna</name>
    <dbReference type="NCBI Taxonomy" id="35525"/>
    <lineage>
        <taxon>Eukaryota</taxon>
        <taxon>Metazoa</taxon>
        <taxon>Ecdysozoa</taxon>
        <taxon>Arthropoda</taxon>
        <taxon>Crustacea</taxon>
        <taxon>Branchiopoda</taxon>
        <taxon>Diplostraca</taxon>
        <taxon>Cladocera</taxon>
        <taxon>Anomopoda</taxon>
        <taxon>Daphniidae</taxon>
        <taxon>Daphnia</taxon>
    </lineage>
</organism>
<protein>
    <submittedName>
        <fullName evidence="3">Protein deglycase DJ-1</fullName>
    </submittedName>
</protein>
<dbReference type="FunFam" id="3.40.50.880:FF:000022">
    <property type="entry name" value="protein deglycase DJ-1"/>
    <property type="match status" value="1"/>
</dbReference>
<dbReference type="GO" id="GO:0006979">
    <property type="term" value="P:response to oxidative stress"/>
    <property type="evidence" value="ECO:0007669"/>
    <property type="project" value="TreeGrafter"/>
</dbReference>
<dbReference type="AlphaFoldDB" id="A0A0P5CKE1"/>
<sequence>MAKRALIILAEGAEEMEAVITIDTLRRGGIDVTVAGLAGKDTVKCSRMVSIVPDTSLEEAHATSPYDAVILPGGLKGSELLSESPLVGQILKQHENGGQIIAAICAAPIAFKSHSIALGKQITSYPIMKERLVENYKYVDERVMVDGNVTTSQGPGTAFEFALSLVKQLAGKEAADPLINQMLLKLKM</sequence>
<dbReference type="GO" id="GO:0051896">
    <property type="term" value="P:regulation of phosphatidylinositol 3-kinase/protein kinase B signal transduction"/>
    <property type="evidence" value="ECO:0007669"/>
    <property type="project" value="UniProtKB-ARBA"/>
</dbReference>
<gene>
    <name evidence="3" type="ORF">APZ42_010896</name>
</gene>